<sequence length="1053" mass="117940">MASFKRDKKEEEDGGGNPFLNIEKTTVLQEARVFNETSVNPRKCTPILTKLLYLLNQGETLSVKEATDVFFAMTKLFQSKDVILRRLVYLGIKELSSLADDVIIVTSSLTKDMTGKEDMYRAAAIRALCSITDATMLQAIERYMKQAIVDRNPAVSSAALVSSLHMAKFAPEVVKRWVNEAQEAVNSDNIMVQYHALGLLYHIRKTDRLAVTKLIAKLTRMSLKSPYAVCMLIRITAKLLEEEDGGNDSPYFEFIESCLRHKSEMVVYEAAHAIVNLSRTTSRELAPAISVLQLFCGSPKPTLRFAAVRTLNQVAISHPAAVTACNLDLENLITDSNRSIATLAITTLLKTGAESSVDRLMKQIATFVSEISDEFKVVVVQAIRALAMKFPRKHTVLINFLSAMLRDEGGLEYKASIADTIITIIEDNPDAKESGLAHLCEFIEDCEHVSLAVRILHLLGKEGPKTKQPSRYIRFIYNRVILECPSIRAAAVSAMAQFGASCPDLLENIQVLLARCQMDMDDEVRDRATYYSNILARRDRSLYNNYILDTLQVSIPSLERSLKEYAQNPSDQPFDMKSVPLAAVPNPEERETKHKSEGMLIGQGPPRPVPVSREENFAEKLACVPGVQQLGPLFRSSEVIELTESETEYFVRCVKHCFAHHCVLQFDCLNTLSDQLLENVRVELEPSEGFEIIAVVPCSKLPYNETGSTYVVLKFPEDDLPACVGTFGAVLKFMVKDCDPTTGLPDSDEGLRSSECKPFFIEGFQVGLVRPDVMKQLLKYPEVFVISSGSVELNPAFRDYEERSTHVDRVLRELRADNVFFALKGWRDECYEVKTEFISKSLLKMDRSATCLFGIRNYGVDINGYVRHPIKGLCLWFQKRSATKETWPGKWDNMVGGGLSVGHGILETAHKEAMEEASVPSHLLQNLISAGCVSFFFESERGLFPNTEFVFDLELPVDFVPENADGEVETFELVPACQCLEKLLSEDFKTTSTPVALDFLIRHGVVTAENEEEYLKIIELLHVPLQSVYQKFSKSNANDIIKENGTSLCLRNI</sequence>
<dbReference type="FunFam" id="2.60.40.1480:FF:000001">
    <property type="entry name" value="Coatomer subunit gamma"/>
    <property type="match status" value="1"/>
</dbReference>
<dbReference type="PANTHER" id="PTHR10261:SF0">
    <property type="entry name" value="COATOMER SUBUNIT GAMMA-2"/>
    <property type="match status" value="1"/>
</dbReference>
<dbReference type="Pfam" id="PF08752">
    <property type="entry name" value="COP-gamma_platf"/>
    <property type="match status" value="1"/>
</dbReference>
<dbReference type="InterPro" id="IPR000086">
    <property type="entry name" value="NUDIX_hydrolase_dom"/>
</dbReference>
<evidence type="ECO:0000256" key="7">
    <source>
        <dbReference type="ARBA" id="ARBA00022737"/>
    </source>
</evidence>
<evidence type="ECO:0000256" key="1">
    <source>
        <dbReference type="ARBA" id="ARBA00004240"/>
    </source>
</evidence>
<comment type="similarity">
    <text evidence="4">Belongs to the COPG family.</text>
</comment>
<dbReference type="GO" id="GO:0044715">
    <property type="term" value="F:8-oxo-dGDP phosphatase activity"/>
    <property type="evidence" value="ECO:0007669"/>
    <property type="project" value="UniProtKB-ARBA"/>
</dbReference>
<dbReference type="InterPro" id="IPR031804">
    <property type="entry name" value="DUF4743"/>
</dbReference>
<name>A0A9P0DMK8_PHACE</name>
<keyword evidence="10" id="KW-0653">Protein transport</keyword>
<dbReference type="FunFam" id="1.25.10.10:FF:000071">
    <property type="entry name" value="Coatomer subunit gamma"/>
    <property type="match status" value="1"/>
</dbReference>
<keyword evidence="9" id="KW-0931">ER-Golgi transport</keyword>
<feature type="region of interest" description="Disordered" evidence="15">
    <location>
        <begin position="587"/>
        <end position="607"/>
    </location>
</feature>
<evidence type="ECO:0000256" key="6">
    <source>
        <dbReference type="ARBA" id="ARBA00022490"/>
    </source>
</evidence>
<evidence type="ECO:0000256" key="8">
    <source>
        <dbReference type="ARBA" id="ARBA00022824"/>
    </source>
</evidence>
<dbReference type="InterPro" id="IPR013041">
    <property type="entry name" value="Clathrin_app_Ig-like_sf"/>
</dbReference>
<evidence type="ECO:0000259" key="16">
    <source>
        <dbReference type="PROSITE" id="PS51462"/>
    </source>
</evidence>
<organism evidence="17 18">
    <name type="scientific">Phaedon cochleariae</name>
    <name type="common">Mustard beetle</name>
    <dbReference type="NCBI Taxonomy" id="80249"/>
    <lineage>
        <taxon>Eukaryota</taxon>
        <taxon>Metazoa</taxon>
        <taxon>Ecdysozoa</taxon>
        <taxon>Arthropoda</taxon>
        <taxon>Hexapoda</taxon>
        <taxon>Insecta</taxon>
        <taxon>Pterygota</taxon>
        <taxon>Neoptera</taxon>
        <taxon>Endopterygota</taxon>
        <taxon>Coleoptera</taxon>
        <taxon>Polyphaga</taxon>
        <taxon>Cucujiformia</taxon>
        <taxon>Chrysomeloidea</taxon>
        <taxon>Chrysomelidae</taxon>
        <taxon>Chrysomelinae</taxon>
        <taxon>Chrysomelini</taxon>
        <taxon>Phaedon</taxon>
    </lineage>
</organism>
<dbReference type="AlphaFoldDB" id="A0A9P0DMK8"/>
<dbReference type="Gene3D" id="2.60.40.1480">
    <property type="entry name" value="Coatomer, gamma subunit, appendage domain"/>
    <property type="match status" value="1"/>
</dbReference>
<evidence type="ECO:0000256" key="13">
    <source>
        <dbReference type="ARBA" id="ARBA00023329"/>
    </source>
</evidence>
<dbReference type="Pfam" id="PF01602">
    <property type="entry name" value="Adaptin_N"/>
    <property type="match status" value="1"/>
</dbReference>
<dbReference type="GO" id="GO:0005783">
    <property type="term" value="C:endoplasmic reticulum"/>
    <property type="evidence" value="ECO:0007669"/>
    <property type="project" value="UniProtKB-SubCell"/>
</dbReference>
<feature type="compositionally biased region" description="Basic and acidic residues" evidence="15">
    <location>
        <begin position="587"/>
        <end position="597"/>
    </location>
</feature>
<evidence type="ECO:0000256" key="3">
    <source>
        <dbReference type="ARBA" id="ARBA00004347"/>
    </source>
</evidence>
<dbReference type="Pfam" id="PF15916">
    <property type="entry name" value="DUF4743"/>
    <property type="match status" value="1"/>
</dbReference>
<dbReference type="FunFam" id="3.90.79.10:FF:000019">
    <property type="entry name" value="Thiamin pyrophosphokinase, putative"/>
    <property type="match status" value="1"/>
</dbReference>
<keyword evidence="5" id="KW-0813">Transport</keyword>
<evidence type="ECO:0000256" key="10">
    <source>
        <dbReference type="ARBA" id="ARBA00022927"/>
    </source>
</evidence>
<evidence type="ECO:0000313" key="17">
    <source>
        <dbReference type="EMBL" id="CAH1155974.1"/>
    </source>
</evidence>
<evidence type="ECO:0000256" key="4">
    <source>
        <dbReference type="ARBA" id="ARBA00010720"/>
    </source>
</evidence>
<dbReference type="InterPro" id="IPR015797">
    <property type="entry name" value="NUDIX_hydrolase-like_dom_sf"/>
</dbReference>
<reference evidence="17" key="2">
    <citation type="submission" date="2022-10" db="EMBL/GenBank/DDBJ databases">
        <authorList>
            <consortium name="ENA_rothamsted_submissions"/>
            <consortium name="culmorum"/>
            <person name="King R."/>
        </authorList>
    </citation>
    <scope>NUCLEOTIDE SEQUENCE</scope>
</reference>
<dbReference type="PROSITE" id="PS51462">
    <property type="entry name" value="NUDIX"/>
    <property type="match status" value="1"/>
</dbReference>
<dbReference type="Gene3D" id="1.25.10.10">
    <property type="entry name" value="Leucine-rich Repeat Variant"/>
    <property type="match status" value="1"/>
</dbReference>
<dbReference type="SUPFAM" id="SSF55811">
    <property type="entry name" value="Nudix"/>
    <property type="match status" value="1"/>
</dbReference>
<keyword evidence="7" id="KW-0677">Repeat</keyword>
<dbReference type="GO" id="GO:0005198">
    <property type="term" value="F:structural molecule activity"/>
    <property type="evidence" value="ECO:0007669"/>
    <property type="project" value="InterPro"/>
</dbReference>
<comment type="subcellular location">
    <subcellularLocation>
        <location evidence="3">Cytoplasmic vesicle</location>
        <location evidence="3">COPI-coated vesicle membrane</location>
        <topology evidence="3">Peripheral membrane protein</topology>
        <orientation evidence="3">Cytoplasmic side</orientation>
    </subcellularLocation>
    <subcellularLocation>
        <location evidence="1">Endoplasmic reticulum</location>
    </subcellularLocation>
    <subcellularLocation>
        <location evidence="2">Golgi apparatus membrane</location>
        <topology evidence="2">Peripheral membrane protein</topology>
        <orientation evidence="2">Cytoplasmic side</orientation>
    </subcellularLocation>
</comment>
<dbReference type="OrthoDB" id="1074925at2759"/>
<evidence type="ECO:0000256" key="11">
    <source>
        <dbReference type="ARBA" id="ARBA00023034"/>
    </source>
</evidence>
<keyword evidence="8" id="KW-0256">Endoplasmic reticulum</keyword>
<evidence type="ECO:0000313" key="18">
    <source>
        <dbReference type="Proteomes" id="UP001153737"/>
    </source>
</evidence>
<dbReference type="GO" id="GO:0030126">
    <property type="term" value="C:COPI vesicle coat"/>
    <property type="evidence" value="ECO:0007669"/>
    <property type="project" value="InterPro"/>
</dbReference>
<dbReference type="EMBL" id="OU896708">
    <property type="protein sequence ID" value="CAH1155974.1"/>
    <property type="molecule type" value="Genomic_DNA"/>
</dbReference>
<keyword evidence="11" id="KW-0333">Golgi apparatus</keyword>
<dbReference type="PANTHER" id="PTHR10261">
    <property type="entry name" value="COATOMER SUBUNIT GAMMA"/>
    <property type="match status" value="1"/>
</dbReference>
<evidence type="ECO:0000256" key="5">
    <source>
        <dbReference type="ARBA" id="ARBA00022448"/>
    </source>
</evidence>
<dbReference type="GO" id="GO:0005793">
    <property type="term" value="C:endoplasmic reticulum-Golgi intermediate compartment"/>
    <property type="evidence" value="ECO:0007669"/>
    <property type="project" value="TreeGrafter"/>
</dbReference>
<dbReference type="SUPFAM" id="SSF49348">
    <property type="entry name" value="Clathrin adaptor appendage domain"/>
    <property type="match status" value="1"/>
</dbReference>
<keyword evidence="18" id="KW-1185">Reference proteome</keyword>
<evidence type="ECO:0000256" key="15">
    <source>
        <dbReference type="SAM" id="MobiDB-lite"/>
    </source>
</evidence>
<dbReference type="Proteomes" id="UP001153737">
    <property type="component" value="Chromosome 2"/>
</dbReference>
<dbReference type="InterPro" id="IPR016024">
    <property type="entry name" value="ARM-type_fold"/>
</dbReference>
<dbReference type="GO" id="GO:0006891">
    <property type="term" value="P:intra-Golgi vesicle-mediated transport"/>
    <property type="evidence" value="ECO:0007669"/>
    <property type="project" value="TreeGrafter"/>
</dbReference>
<reference evidence="17" key="1">
    <citation type="submission" date="2022-01" db="EMBL/GenBank/DDBJ databases">
        <authorList>
            <person name="King R."/>
        </authorList>
    </citation>
    <scope>NUCLEOTIDE SEQUENCE</scope>
</reference>
<dbReference type="SUPFAM" id="SSF48371">
    <property type="entry name" value="ARM repeat"/>
    <property type="match status" value="1"/>
</dbReference>
<dbReference type="GO" id="GO:0072384">
    <property type="term" value="P:organelle transport along microtubule"/>
    <property type="evidence" value="ECO:0007669"/>
    <property type="project" value="TreeGrafter"/>
</dbReference>
<accession>A0A9P0DMK8</accession>
<feature type="domain" description="Nudix hydrolase" evidence="16">
    <location>
        <begin position="857"/>
        <end position="998"/>
    </location>
</feature>
<dbReference type="GO" id="GO:0009306">
    <property type="term" value="P:protein secretion"/>
    <property type="evidence" value="ECO:0007669"/>
    <property type="project" value="TreeGrafter"/>
</dbReference>
<dbReference type="Gene3D" id="3.90.79.10">
    <property type="entry name" value="Nucleoside Triphosphate Pyrophosphohydrolase"/>
    <property type="match status" value="1"/>
</dbReference>
<evidence type="ECO:0000256" key="12">
    <source>
        <dbReference type="ARBA" id="ARBA00023136"/>
    </source>
</evidence>
<dbReference type="GO" id="GO:0006888">
    <property type="term" value="P:endoplasmic reticulum to Golgi vesicle-mediated transport"/>
    <property type="evidence" value="ECO:0007669"/>
    <property type="project" value="TreeGrafter"/>
</dbReference>
<dbReference type="InterPro" id="IPR017106">
    <property type="entry name" value="Coatomer_gsu"/>
</dbReference>
<dbReference type="InterPro" id="IPR002553">
    <property type="entry name" value="Clathrin/coatomer_adapt-like_N"/>
</dbReference>
<evidence type="ECO:0000256" key="14">
    <source>
        <dbReference type="ARBA" id="ARBA00073747"/>
    </source>
</evidence>
<protein>
    <recommendedName>
        <fullName evidence="14">Coatomer subunit gamma</fullName>
    </recommendedName>
</protein>
<keyword evidence="13" id="KW-0968">Cytoplasmic vesicle</keyword>
<dbReference type="FunFam" id="1.25.10.10:FF:000038">
    <property type="entry name" value="Coatomer subunit gamma"/>
    <property type="match status" value="1"/>
</dbReference>
<gene>
    <name evidence="17" type="ORF">PHAECO_LOCUS6053</name>
</gene>
<evidence type="ECO:0000256" key="2">
    <source>
        <dbReference type="ARBA" id="ARBA00004255"/>
    </source>
</evidence>
<keyword evidence="12" id="KW-0472">Membrane</keyword>
<dbReference type="InterPro" id="IPR011989">
    <property type="entry name" value="ARM-like"/>
</dbReference>
<dbReference type="GO" id="GO:0006886">
    <property type="term" value="P:intracellular protein transport"/>
    <property type="evidence" value="ECO:0007669"/>
    <property type="project" value="InterPro"/>
</dbReference>
<dbReference type="CDD" id="cd03676">
    <property type="entry name" value="NUDIX_Tnr3_like"/>
    <property type="match status" value="1"/>
</dbReference>
<dbReference type="InterPro" id="IPR037067">
    <property type="entry name" value="Coatomer_gsu_app_sf"/>
</dbReference>
<evidence type="ECO:0000256" key="9">
    <source>
        <dbReference type="ARBA" id="ARBA00022892"/>
    </source>
</evidence>
<dbReference type="Pfam" id="PF00293">
    <property type="entry name" value="NUDIX"/>
    <property type="match status" value="1"/>
</dbReference>
<dbReference type="InterPro" id="IPR013040">
    <property type="entry name" value="Coatomer_gsu_app_Ig-like_dom"/>
</dbReference>
<dbReference type="GO" id="GO:0000139">
    <property type="term" value="C:Golgi membrane"/>
    <property type="evidence" value="ECO:0007669"/>
    <property type="project" value="UniProtKB-SubCell"/>
</dbReference>
<keyword evidence="6" id="KW-0963">Cytoplasm</keyword>
<proteinExistence type="inferred from homology"/>